<proteinExistence type="predicted"/>
<dbReference type="Proteomes" id="UP000254258">
    <property type="component" value="Unassembled WGS sequence"/>
</dbReference>
<evidence type="ECO:0000313" key="2">
    <source>
        <dbReference type="Proteomes" id="UP000254258"/>
    </source>
</evidence>
<dbReference type="GO" id="GO:0030638">
    <property type="term" value="P:polyketide metabolic process"/>
    <property type="evidence" value="ECO:0007669"/>
    <property type="project" value="InterPro"/>
</dbReference>
<dbReference type="Pfam" id="PF07366">
    <property type="entry name" value="SnoaL"/>
    <property type="match status" value="1"/>
</dbReference>
<dbReference type="EMBL" id="QRBE01000007">
    <property type="protein sequence ID" value="RDS80858.1"/>
    <property type="molecule type" value="Genomic_DNA"/>
</dbReference>
<evidence type="ECO:0000313" key="1">
    <source>
        <dbReference type="EMBL" id="RDS80858.1"/>
    </source>
</evidence>
<name>A0A370WXI4_9GAMM</name>
<organism evidence="1 2">
    <name type="scientific">Dyella monticola</name>
    <dbReference type="NCBI Taxonomy" id="1927958"/>
    <lineage>
        <taxon>Bacteria</taxon>
        <taxon>Pseudomonadati</taxon>
        <taxon>Pseudomonadota</taxon>
        <taxon>Gammaproteobacteria</taxon>
        <taxon>Lysobacterales</taxon>
        <taxon>Rhodanobacteraceae</taxon>
        <taxon>Dyella</taxon>
    </lineage>
</organism>
<evidence type="ECO:0008006" key="3">
    <source>
        <dbReference type="Google" id="ProtNLM"/>
    </source>
</evidence>
<reference evidence="1 2" key="1">
    <citation type="submission" date="2018-07" db="EMBL/GenBank/DDBJ databases">
        <title>Dyella monticola sp. nov. and Dyella psychrodurans sp. nov. isolated from monsoon evergreen broad-leaved forest soil of Dinghu Mountain, China.</title>
        <authorList>
            <person name="Gao Z."/>
            <person name="Qiu L."/>
        </authorList>
    </citation>
    <scope>NUCLEOTIDE SEQUENCE [LARGE SCALE GENOMIC DNA]</scope>
    <source>
        <strain evidence="1 2">4G-K06</strain>
    </source>
</reference>
<keyword evidence="2" id="KW-1185">Reference proteome</keyword>
<dbReference type="Gene3D" id="3.10.450.50">
    <property type="match status" value="1"/>
</dbReference>
<accession>A0A370WXI4</accession>
<comment type="caution">
    <text evidence="1">The sequence shown here is derived from an EMBL/GenBank/DDBJ whole genome shotgun (WGS) entry which is preliminary data.</text>
</comment>
<dbReference type="InterPro" id="IPR009959">
    <property type="entry name" value="Cyclase_SnoaL-like"/>
</dbReference>
<dbReference type="AlphaFoldDB" id="A0A370WXI4"/>
<dbReference type="InterPro" id="IPR032710">
    <property type="entry name" value="NTF2-like_dom_sf"/>
</dbReference>
<protein>
    <recommendedName>
        <fullName evidence="3">SnoaL-like domain-containing protein</fullName>
    </recommendedName>
</protein>
<sequence length="211" mass="23288">MGETRRWFNSPAAISRKFTPAQNHKQRCAVLSRMTALYRCHAIRRSVVSKGVVTLVASLLSMPVMAAGSVATHADVDHWAQTWNSHDINKVMAMFSPDVAIDQPENPKPLDYAGTRAFFGMIFRAYPNFHVDVKQAVVDGSTAVSIERVTGTWSGPFIDPSTGKVTPGNGRTFDHPGVMVIQYGPDHKITHVAIYWDQLTVDRQLGIAPKV</sequence>
<dbReference type="SUPFAM" id="SSF54427">
    <property type="entry name" value="NTF2-like"/>
    <property type="match status" value="1"/>
</dbReference>
<gene>
    <name evidence="1" type="ORF">DWU98_13005</name>
</gene>